<evidence type="ECO:0000259" key="9">
    <source>
        <dbReference type="PROSITE" id="PS50112"/>
    </source>
</evidence>
<organism evidence="11 12">
    <name type="scientific">Haloplanus ruber</name>
    <dbReference type="NCBI Taxonomy" id="869892"/>
    <lineage>
        <taxon>Archaea</taxon>
        <taxon>Methanobacteriati</taxon>
        <taxon>Methanobacteriota</taxon>
        <taxon>Stenosarchaea group</taxon>
        <taxon>Halobacteria</taxon>
        <taxon>Halobacteriales</taxon>
        <taxon>Haloferacaceae</taxon>
        <taxon>Haloplanus</taxon>
    </lineage>
</organism>
<dbReference type="CDD" id="cd00156">
    <property type="entry name" value="REC"/>
    <property type="match status" value="1"/>
</dbReference>
<dbReference type="PANTHER" id="PTHR43304">
    <property type="entry name" value="PHYTOCHROME-LIKE PROTEIN CPH1"/>
    <property type="match status" value="1"/>
</dbReference>
<feature type="domain" description="Response regulatory" evidence="8">
    <location>
        <begin position="10"/>
        <end position="126"/>
    </location>
</feature>
<dbReference type="InterPro" id="IPR001789">
    <property type="entry name" value="Sig_transdc_resp-reg_receiver"/>
</dbReference>
<dbReference type="Gene3D" id="3.30.565.10">
    <property type="entry name" value="Histidine kinase-like ATPase, C-terminal domain"/>
    <property type="match status" value="1"/>
</dbReference>
<keyword evidence="3 6" id="KW-0597">Phosphoprotein</keyword>
<dbReference type="SUPFAM" id="SSF47384">
    <property type="entry name" value="Homodimeric domain of signal transducing histidine kinase"/>
    <property type="match status" value="1"/>
</dbReference>
<protein>
    <recommendedName>
        <fullName evidence="2">histidine kinase</fullName>
        <ecNumber evidence="2">2.7.13.3</ecNumber>
    </recommendedName>
</protein>
<evidence type="ECO:0000256" key="1">
    <source>
        <dbReference type="ARBA" id="ARBA00000085"/>
    </source>
</evidence>
<proteinExistence type="predicted"/>
<dbReference type="CDD" id="cd00082">
    <property type="entry name" value="HisKA"/>
    <property type="match status" value="1"/>
</dbReference>
<dbReference type="InterPro" id="IPR003661">
    <property type="entry name" value="HisK_dim/P_dom"/>
</dbReference>
<dbReference type="SUPFAM" id="SSF55874">
    <property type="entry name" value="ATPase domain of HSP90 chaperone/DNA topoisomerase II/histidine kinase"/>
    <property type="match status" value="1"/>
</dbReference>
<dbReference type="InterPro" id="IPR036890">
    <property type="entry name" value="HATPase_C_sf"/>
</dbReference>
<dbReference type="AlphaFoldDB" id="A0ABD6CUL5"/>
<dbReference type="InterPro" id="IPR052162">
    <property type="entry name" value="Sensor_kinase/Photoreceptor"/>
</dbReference>
<dbReference type="PANTHER" id="PTHR43304:SF1">
    <property type="entry name" value="PAC DOMAIN-CONTAINING PROTEIN"/>
    <property type="match status" value="1"/>
</dbReference>
<dbReference type="NCBIfam" id="TIGR00229">
    <property type="entry name" value="sensory_box"/>
    <property type="match status" value="4"/>
</dbReference>
<keyword evidence="5" id="KW-0418">Kinase</keyword>
<dbReference type="Pfam" id="PF02518">
    <property type="entry name" value="HATPase_c"/>
    <property type="match status" value="1"/>
</dbReference>
<evidence type="ECO:0000256" key="5">
    <source>
        <dbReference type="ARBA" id="ARBA00022777"/>
    </source>
</evidence>
<keyword evidence="4" id="KW-0808">Transferase</keyword>
<feature type="domain" description="PAS" evidence="9">
    <location>
        <begin position="519"/>
        <end position="590"/>
    </location>
</feature>
<sequence>MQLSSQGEVRVLHVDDEPSVTDLTGAFLEREDDRLAVETATSADEGLEKIRDSPPDCVVSDYNMPGMDGLEFLRAVREEYPSLPFILFTGRGSEAVASEAIALDATDYLQKGSGSEKYELLANRILNAIQARREAKRADRQEQLMRLTEFAGNTGGFELDTDTGEVLLTDGACQILNAPEQANLSIKESLQHFHPDDQKNIKQTIQQTIETGEETRRTYRYKHPNAREKLLDVTYRPVTTNGDTTTIRGAINDVTDREDRQRELRLLQQAIDDANIPITLADPSQPDEPLTYVNDAFEEMTGYSREESLGRNCRFLQSENTDSEKIATLREAVDNEESVCVELRNDRKDGTEFWNRLTITPIYDDDGQIVRYLGNQEDITERKERKQELEQQRQRLTVALEGSNAGVWEWEPETDEVVWHESTERLFDLEPGTFEGTYEAFTKRVYEGDLQVLEAAIEDALPSRDPFEAEYRIRTADDRLLWVRARAEFTDINGLSPRYIGVVTDITERKEREQDLEQTTERYRTLLDTAPDAIFIANAETGEIQKTNQMATRLLDRPREEIVGMHQTDLHPPEKVEEYARIFEEHVTSEGNRAEALREQVDVYVLNADGEEIPVEINAQTVEIDGEYLNQGYFRDITDRKQRERKLKRQNERLDEFVSVVSHDIQNPLHTLSGSLELIDTDDEDHLERCWRSVERMEQLLDDLLTLARQGETGSEPASVSLDDLAGECALTAVPPDVSVSVKTDATVVAEKARLKQLLENLFSNAVDHNDEEVSITVGDIDGGFYIEDDGVGIPVEERENCFEIGYSTSHDGTGFGLNIVKRVVAAHAWDITVTSSDAGGARFEITGVDFAEC</sequence>
<dbReference type="CDD" id="cd00075">
    <property type="entry name" value="HATPase"/>
    <property type="match status" value="1"/>
</dbReference>
<dbReference type="RefSeq" id="WP_256406627.1">
    <property type="nucleotide sequence ID" value="NZ_CP187152.1"/>
</dbReference>
<dbReference type="InterPro" id="IPR035965">
    <property type="entry name" value="PAS-like_dom_sf"/>
</dbReference>
<dbReference type="Gene3D" id="3.40.50.2300">
    <property type="match status" value="1"/>
</dbReference>
<accession>A0ABD6CUL5</accession>
<name>A0ABD6CUL5_9EURY</name>
<reference evidence="11 12" key="1">
    <citation type="journal article" date="2019" name="Int. J. Syst. Evol. Microbiol.">
        <title>The Global Catalogue of Microorganisms (GCM) 10K type strain sequencing project: providing services to taxonomists for standard genome sequencing and annotation.</title>
        <authorList>
            <consortium name="The Broad Institute Genomics Platform"/>
            <consortium name="The Broad Institute Genome Sequencing Center for Infectious Disease"/>
            <person name="Wu L."/>
            <person name="Ma J."/>
        </authorList>
    </citation>
    <scope>NUCLEOTIDE SEQUENCE [LARGE SCALE GENOMIC DNA]</scope>
    <source>
        <strain evidence="11 12">CGMCC 1.10594</strain>
    </source>
</reference>
<evidence type="ECO:0000259" key="10">
    <source>
        <dbReference type="PROSITE" id="PS50113"/>
    </source>
</evidence>
<dbReference type="Pfam" id="PF08447">
    <property type="entry name" value="PAS_3"/>
    <property type="match status" value="2"/>
</dbReference>
<evidence type="ECO:0000256" key="2">
    <source>
        <dbReference type="ARBA" id="ARBA00012438"/>
    </source>
</evidence>
<dbReference type="InterPro" id="IPR000700">
    <property type="entry name" value="PAS-assoc_C"/>
</dbReference>
<evidence type="ECO:0000256" key="4">
    <source>
        <dbReference type="ARBA" id="ARBA00022679"/>
    </source>
</evidence>
<evidence type="ECO:0000259" key="8">
    <source>
        <dbReference type="PROSITE" id="PS50110"/>
    </source>
</evidence>
<dbReference type="InterPro" id="IPR036097">
    <property type="entry name" value="HisK_dim/P_sf"/>
</dbReference>
<dbReference type="InterPro" id="IPR013655">
    <property type="entry name" value="PAS_fold_3"/>
</dbReference>
<evidence type="ECO:0000313" key="11">
    <source>
        <dbReference type="EMBL" id="MFD1632887.1"/>
    </source>
</evidence>
<dbReference type="InterPro" id="IPR003594">
    <property type="entry name" value="HATPase_dom"/>
</dbReference>
<gene>
    <name evidence="11" type="ORF">ACFSBJ_03925</name>
</gene>
<comment type="caution">
    <text evidence="11">The sequence shown here is derived from an EMBL/GenBank/DDBJ whole genome shotgun (WGS) entry which is preliminary data.</text>
</comment>
<dbReference type="SMART" id="SM00086">
    <property type="entry name" value="PAC"/>
    <property type="match status" value="4"/>
</dbReference>
<dbReference type="GO" id="GO:0004673">
    <property type="term" value="F:protein histidine kinase activity"/>
    <property type="evidence" value="ECO:0007669"/>
    <property type="project" value="UniProtKB-EC"/>
</dbReference>
<comment type="catalytic activity">
    <reaction evidence="1">
        <text>ATP + protein L-histidine = ADP + protein N-phospho-L-histidine.</text>
        <dbReference type="EC" id="2.7.13.3"/>
    </reaction>
</comment>
<dbReference type="Pfam" id="PF00072">
    <property type="entry name" value="Response_reg"/>
    <property type="match status" value="1"/>
</dbReference>
<dbReference type="Gene3D" id="3.30.450.20">
    <property type="entry name" value="PAS domain"/>
    <property type="match status" value="4"/>
</dbReference>
<dbReference type="InterPro" id="IPR000014">
    <property type="entry name" value="PAS"/>
</dbReference>
<dbReference type="SMART" id="SM00388">
    <property type="entry name" value="HisKA"/>
    <property type="match status" value="1"/>
</dbReference>
<dbReference type="PROSITE" id="PS50113">
    <property type="entry name" value="PAC"/>
    <property type="match status" value="3"/>
</dbReference>
<dbReference type="EC" id="2.7.13.3" evidence="2"/>
<dbReference type="InterPro" id="IPR011006">
    <property type="entry name" value="CheY-like_superfamily"/>
</dbReference>
<evidence type="ECO:0000256" key="3">
    <source>
        <dbReference type="ARBA" id="ARBA00022553"/>
    </source>
</evidence>
<dbReference type="PROSITE" id="PS50110">
    <property type="entry name" value="RESPONSE_REGULATORY"/>
    <property type="match status" value="1"/>
</dbReference>
<feature type="domain" description="PAC" evidence="10">
    <location>
        <begin position="339"/>
        <end position="391"/>
    </location>
</feature>
<dbReference type="Gene3D" id="1.10.287.130">
    <property type="match status" value="1"/>
</dbReference>
<dbReference type="CDD" id="cd00130">
    <property type="entry name" value="PAS"/>
    <property type="match status" value="4"/>
</dbReference>
<keyword evidence="12" id="KW-1185">Reference proteome</keyword>
<dbReference type="SUPFAM" id="SSF55785">
    <property type="entry name" value="PYP-like sensor domain (PAS domain)"/>
    <property type="match status" value="4"/>
</dbReference>
<dbReference type="SMART" id="SM00448">
    <property type="entry name" value="REC"/>
    <property type="match status" value="1"/>
</dbReference>
<dbReference type="Pfam" id="PF13426">
    <property type="entry name" value="PAS_9"/>
    <property type="match status" value="2"/>
</dbReference>
<dbReference type="Gene3D" id="2.10.70.100">
    <property type="match status" value="1"/>
</dbReference>
<dbReference type="EMBL" id="JBHUDL010000005">
    <property type="protein sequence ID" value="MFD1632887.1"/>
    <property type="molecule type" value="Genomic_DNA"/>
</dbReference>
<dbReference type="Pfam" id="PF00512">
    <property type="entry name" value="HisKA"/>
    <property type="match status" value="1"/>
</dbReference>
<feature type="domain" description="Histidine kinase" evidence="7">
    <location>
        <begin position="660"/>
        <end position="847"/>
    </location>
</feature>
<feature type="modified residue" description="4-aspartylphosphate" evidence="6">
    <location>
        <position position="61"/>
    </location>
</feature>
<dbReference type="Proteomes" id="UP001597075">
    <property type="component" value="Unassembled WGS sequence"/>
</dbReference>
<dbReference type="SMART" id="SM00091">
    <property type="entry name" value="PAS"/>
    <property type="match status" value="4"/>
</dbReference>
<feature type="domain" description="PAC" evidence="10">
    <location>
        <begin position="467"/>
        <end position="518"/>
    </location>
</feature>
<feature type="domain" description="PAS" evidence="9">
    <location>
        <begin position="263"/>
        <end position="336"/>
    </location>
</feature>
<evidence type="ECO:0000256" key="6">
    <source>
        <dbReference type="PROSITE-ProRule" id="PRU00169"/>
    </source>
</evidence>
<dbReference type="SUPFAM" id="SSF52172">
    <property type="entry name" value="CheY-like"/>
    <property type="match status" value="1"/>
</dbReference>
<dbReference type="PROSITE" id="PS50112">
    <property type="entry name" value="PAS"/>
    <property type="match status" value="2"/>
</dbReference>
<feature type="domain" description="PAC" evidence="10">
    <location>
        <begin position="599"/>
        <end position="649"/>
    </location>
</feature>
<dbReference type="SMART" id="SM00387">
    <property type="entry name" value="HATPase_c"/>
    <property type="match status" value="1"/>
</dbReference>
<dbReference type="InterPro" id="IPR005467">
    <property type="entry name" value="His_kinase_dom"/>
</dbReference>
<evidence type="ECO:0000259" key="7">
    <source>
        <dbReference type="PROSITE" id="PS50109"/>
    </source>
</evidence>
<evidence type="ECO:0000313" key="12">
    <source>
        <dbReference type="Proteomes" id="UP001597075"/>
    </source>
</evidence>
<dbReference type="PROSITE" id="PS50109">
    <property type="entry name" value="HIS_KIN"/>
    <property type="match status" value="1"/>
</dbReference>
<dbReference type="InterPro" id="IPR001610">
    <property type="entry name" value="PAC"/>
</dbReference>